<dbReference type="RefSeq" id="WP_139579012.1">
    <property type="nucleotide sequence ID" value="NZ_VDMA02000021.1"/>
</dbReference>
<dbReference type="Pfam" id="PF01341">
    <property type="entry name" value="Glyco_hydro_6"/>
    <property type="match status" value="1"/>
</dbReference>
<dbReference type="GO" id="GO:0030245">
    <property type="term" value="P:cellulose catabolic process"/>
    <property type="evidence" value="ECO:0007669"/>
    <property type="project" value="UniProtKB-KW"/>
</dbReference>
<evidence type="ECO:0000256" key="2">
    <source>
        <dbReference type="ARBA" id="ARBA00023295"/>
    </source>
</evidence>
<dbReference type="PANTHER" id="PTHR34876:SF4">
    <property type="entry name" value="1,4-BETA-D-GLUCAN CELLOBIOHYDROLASE C-RELATED"/>
    <property type="match status" value="1"/>
</dbReference>
<dbReference type="InterPro" id="IPR008965">
    <property type="entry name" value="CBM2/CBM3_carb-bd_dom_sf"/>
</dbReference>
<keyword evidence="3 4" id="KW-0624">Polysaccharide degradation</keyword>
<gene>
    <name evidence="7" type="ORF">FH610_032295</name>
</gene>
<feature type="domain" description="CBM2" evidence="6">
    <location>
        <begin position="36"/>
        <end position="147"/>
    </location>
</feature>
<feature type="chain" id="PRO_5039761790" description="Glucanase" evidence="4">
    <location>
        <begin position="29"/>
        <end position="723"/>
    </location>
</feature>
<comment type="similarity">
    <text evidence="4">Belongs to the glycosyl hydrolase family 6.</text>
</comment>
<dbReference type="GO" id="GO:0030247">
    <property type="term" value="F:polysaccharide binding"/>
    <property type="evidence" value="ECO:0007669"/>
    <property type="project" value="UniProtKB-UniRule"/>
</dbReference>
<reference evidence="7 8" key="1">
    <citation type="submission" date="2019-10" db="EMBL/GenBank/DDBJ databases">
        <title>Nonomuraea sp. nov., isolated from Phyllanthus amarus.</title>
        <authorList>
            <person name="Klykleung N."/>
            <person name="Tanasupawat S."/>
        </authorList>
    </citation>
    <scope>NUCLEOTIDE SEQUENCE [LARGE SCALE GENOMIC DNA]</scope>
    <source>
        <strain evidence="7 8">CR1-09</strain>
    </source>
</reference>
<keyword evidence="4" id="KW-0732">Signal</keyword>
<dbReference type="Pfam" id="PF00553">
    <property type="entry name" value="CBM_2"/>
    <property type="match status" value="1"/>
</dbReference>
<dbReference type="InterPro" id="IPR001919">
    <property type="entry name" value="CBD2"/>
</dbReference>
<feature type="region of interest" description="Disordered" evidence="5">
    <location>
        <begin position="277"/>
        <end position="302"/>
    </location>
</feature>
<dbReference type="AlphaFoldDB" id="A0A5N6BJG0"/>
<evidence type="ECO:0000313" key="7">
    <source>
        <dbReference type="EMBL" id="KAB8180582.1"/>
    </source>
</evidence>
<evidence type="ECO:0000256" key="5">
    <source>
        <dbReference type="SAM" id="MobiDB-lite"/>
    </source>
</evidence>
<dbReference type="PRINTS" id="PR00733">
    <property type="entry name" value="GLHYDRLASE6"/>
</dbReference>
<dbReference type="InterPro" id="IPR012291">
    <property type="entry name" value="CBM2_carb-bd_dom_sf"/>
</dbReference>
<name>A0A5N6BJG0_9ACTN</name>
<dbReference type="PANTHER" id="PTHR34876">
    <property type="match status" value="1"/>
</dbReference>
<feature type="compositionally biased region" description="Low complexity" evidence="5">
    <location>
        <begin position="149"/>
        <end position="171"/>
    </location>
</feature>
<accession>A0A5N6BJG0</accession>
<dbReference type="InterPro" id="IPR036434">
    <property type="entry name" value="Beta_cellobiohydrolase_sf"/>
</dbReference>
<dbReference type="Gene3D" id="3.20.20.40">
    <property type="entry name" value="1, 4-beta cellobiohydrolase"/>
    <property type="match status" value="1"/>
</dbReference>
<organism evidence="7 8">
    <name type="scientific">Microbispora catharanthi</name>
    <dbReference type="NCBI Taxonomy" id="1712871"/>
    <lineage>
        <taxon>Bacteria</taxon>
        <taxon>Bacillati</taxon>
        <taxon>Actinomycetota</taxon>
        <taxon>Actinomycetes</taxon>
        <taxon>Streptosporangiales</taxon>
        <taxon>Streptosporangiaceae</taxon>
        <taxon>Microbispora</taxon>
    </lineage>
</organism>
<dbReference type="InterPro" id="IPR016288">
    <property type="entry name" value="Beta_cellobiohydrolase"/>
</dbReference>
<keyword evidence="4" id="KW-0136">Cellulose degradation</keyword>
<evidence type="ECO:0000256" key="4">
    <source>
        <dbReference type="RuleBase" id="RU361186"/>
    </source>
</evidence>
<dbReference type="SUPFAM" id="SSF49384">
    <property type="entry name" value="Carbohydrate-binding domain"/>
    <property type="match status" value="1"/>
</dbReference>
<comment type="caution">
    <text evidence="7">The sequence shown here is derived from an EMBL/GenBank/DDBJ whole genome shotgun (WGS) entry which is preliminary data.</text>
</comment>
<keyword evidence="2 4" id="KW-0326">Glycosidase</keyword>
<keyword evidence="1 4" id="KW-0378">Hydrolase</keyword>
<protein>
    <recommendedName>
        <fullName evidence="4">Glucanase</fullName>
        <ecNumber evidence="4">3.2.1.-</ecNumber>
    </recommendedName>
</protein>
<feature type="signal peptide" evidence="4">
    <location>
        <begin position="1"/>
        <end position="28"/>
    </location>
</feature>
<feature type="region of interest" description="Disordered" evidence="5">
    <location>
        <begin position="148"/>
        <end position="177"/>
    </location>
</feature>
<evidence type="ECO:0000256" key="1">
    <source>
        <dbReference type="ARBA" id="ARBA00022801"/>
    </source>
</evidence>
<dbReference type="PROSITE" id="PS00561">
    <property type="entry name" value="CBM2_A"/>
    <property type="match status" value="1"/>
</dbReference>
<proteinExistence type="inferred from homology"/>
<dbReference type="InterPro" id="IPR018366">
    <property type="entry name" value="CBM2_CS"/>
</dbReference>
<dbReference type="Proteomes" id="UP000313066">
    <property type="component" value="Unassembled WGS sequence"/>
</dbReference>
<evidence type="ECO:0000256" key="3">
    <source>
        <dbReference type="ARBA" id="ARBA00023326"/>
    </source>
</evidence>
<dbReference type="EMBL" id="VDMA02000021">
    <property type="protein sequence ID" value="KAB8180582.1"/>
    <property type="molecule type" value="Genomic_DNA"/>
</dbReference>
<evidence type="ECO:0000313" key="8">
    <source>
        <dbReference type="Proteomes" id="UP000313066"/>
    </source>
</evidence>
<dbReference type="Gene3D" id="2.60.40.290">
    <property type="match status" value="1"/>
</dbReference>
<sequence length="723" mass="75739">MSFGHHRFVRRILTAAAAVVPIAALAVAGPVLGAASADAAVTCQVTYASTQWGTNSGGFTAGITVRNTGETLTGWKLTFTFPGSQKLTQGWSARWTQLADHVTAQNEAWNGTVASGGSLQLGFNGTWTGSNPPPTDFAFNGVPCQVIVPGTSPSPSASPSTSPSASPSASPSPGPLRIVIEPKTVTVPEGGTASVQVWLNRRPEGTVHIGTGNVSGDKDLTIVTSPTFTPDDWNVPQPLTVAAAEDDDAVNGSATFDTRSSQATAPSAVLWTATEQDNDIAGPSPSPSPSVTPSPGGDVPVDNPFIGAKGYVDPDWAADVESSAAKVDDETAQKMRGLERTPTAVWLDRIADVSGGSGVARTLKDHLDAAVGQGAGYITLVLHDLPDRDCRSRVSDAELHEQENGLNRYKAEFVDPVAALLARPEYRNLRVAAVIEPRALIDLIVGGALDIYPCDQAAGSGVYMMGIRYALDKLSPLPNVYTYLDAGTAGWAGWETNFTALVTLITETVRGTTAGLNSLDGVATNVADYVPLEEPFLTGPDQTVAGQPIKQSRFIDWNPYLNERDYAVAMRSALIAKGFPGSLGVVVDTSRNGWGGPARPTAASTSLDVNTFVDQSRVDRRPSRAAECNQNGAGLGARPVAAPVPGVDAYLWIKRPGESDGVGGPLLPEGSDRLIDYRCDPKGSLTPGSNGFRPTGALPDAPLAGDWHHQQFVMLVNNAYPAL</sequence>
<dbReference type="SMART" id="SM00637">
    <property type="entry name" value="CBD_II"/>
    <property type="match status" value="1"/>
</dbReference>
<dbReference type="SUPFAM" id="SSF51989">
    <property type="entry name" value="Glycosyl hydrolases family 6, cellulases"/>
    <property type="match status" value="1"/>
</dbReference>
<evidence type="ECO:0000259" key="6">
    <source>
        <dbReference type="PROSITE" id="PS51173"/>
    </source>
</evidence>
<dbReference type="GO" id="GO:0004553">
    <property type="term" value="F:hydrolase activity, hydrolyzing O-glycosyl compounds"/>
    <property type="evidence" value="ECO:0007669"/>
    <property type="project" value="InterPro"/>
</dbReference>
<keyword evidence="8" id="KW-1185">Reference proteome</keyword>
<keyword evidence="4" id="KW-0119">Carbohydrate metabolism</keyword>
<dbReference type="EC" id="3.2.1.-" evidence="4"/>
<dbReference type="PROSITE" id="PS51173">
    <property type="entry name" value="CBM2"/>
    <property type="match status" value="1"/>
</dbReference>